<gene>
    <name evidence="7" type="ORF">OFUS_LOCUS7383</name>
</gene>
<evidence type="ECO:0000313" key="8">
    <source>
        <dbReference type="Proteomes" id="UP000749559"/>
    </source>
</evidence>
<keyword evidence="3" id="KW-0378">Hydrolase</keyword>
<dbReference type="GO" id="GO:0016020">
    <property type="term" value="C:membrane"/>
    <property type="evidence" value="ECO:0007669"/>
    <property type="project" value="UniProtKB-SubCell"/>
</dbReference>
<dbReference type="GO" id="GO:0006629">
    <property type="term" value="P:lipid metabolic process"/>
    <property type="evidence" value="ECO:0007669"/>
    <property type="project" value="InterPro"/>
</dbReference>
<keyword evidence="5" id="KW-0472">Membrane</keyword>
<dbReference type="OrthoDB" id="1058301at2759"/>
<organism evidence="7 8">
    <name type="scientific">Owenia fusiformis</name>
    <name type="common">Polychaete worm</name>
    <dbReference type="NCBI Taxonomy" id="6347"/>
    <lineage>
        <taxon>Eukaryota</taxon>
        <taxon>Metazoa</taxon>
        <taxon>Spiralia</taxon>
        <taxon>Lophotrochozoa</taxon>
        <taxon>Annelida</taxon>
        <taxon>Polychaeta</taxon>
        <taxon>Sedentaria</taxon>
        <taxon>Canalipalpata</taxon>
        <taxon>Sabellida</taxon>
        <taxon>Oweniida</taxon>
        <taxon>Oweniidae</taxon>
        <taxon>Owenia</taxon>
    </lineage>
</organism>
<dbReference type="Pfam" id="PF03009">
    <property type="entry name" value="GDPD"/>
    <property type="match status" value="1"/>
</dbReference>
<dbReference type="PANTHER" id="PTHR23344:SF50">
    <property type="entry name" value="GP-PDE DOMAIN-CONTAINING PROTEIN"/>
    <property type="match status" value="1"/>
</dbReference>
<dbReference type="InterPro" id="IPR017946">
    <property type="entry name" value="PLC-like_Pdiesterase_TIM-brl"/>
</dbReference>
<evidence type="ECO:0000256" key="2">
    <source>
        <dbReference type="ARBA" id="ARBA00022692"/>
    </source>
</evidence>
<comment type="caution">
    <text evidence="7">The sequence shown here is derived from an EMBL/GenBank/DDBJ whole genome shotgun (WGS) entry which is preliminary data.</text>
</comment>
<sequence>MVSHTRLQHYERNYCMLCITGLFGGRWHRYKQSTNHTHRHDLAWFILFVATFLFMVFIFYYWLIARNGFNDFNWFIYQQLGSWIPWYSIVMGFVIATFSYVVLVMLLALCHIATNQQVYMHHCHKAMTVAIFICCLVTVIILEFMWKPQWTILQLSFLMFWPFLQLGCVAAMTCLTWLIASHWVFLNKKVWQVIWMVVYIGLMLIIYISPLLVQSPCVLHRQLLPPKPGVMAHAGASALAPENTLVAMETAAKYDILGLESDVQFSFDGTPFLLHDQTFRRTTNIEELYPEWSGNPAWSFNMSDIEKLNAGSWYLKRDPFGSVSSLDEGQKAVYSSQTIPTFKQYLEVAKNYSKTVMFDLKVGSDSPHYDQALNMTVHAILESGIQPKLVWMLLNGDNWQNNSLLNSTGFVRVQGGAMPVSYMKRNNLDMVNVESADVSLDDLRMYRANNISTNVYIINRRWLFSLYWCVGVSSLTSDMCHDFVNMDGPIWMMEPQHYMIMWIIIDVASLVIIVAIFMYHARRKNSELQRRMELKAPTMRTRLTQKNPKTRQMKQKLIIDGVDVETMDIDQIQNPPKFEMGSLNGSQSLRSQLSVGDNSTMNGSVNGSIRVSVHSSNGITIEMDEDELPELSPTPQQELVKQDTQSKA</sequence>
<dbReference type="InterPro" id="IPR030395">
    <property type="entry name" value="GP_PDE_dom"/>
</dbReference>
<dbReference type="GO" id="GO:0008081">
    <property type="term" value="F:phosphoric diester hydrolase activity"/>
    <property type="evidence" value="ECO:0007669"/>
    <property type="project" value="InterPro"/>
</dbReference>
<dbReference type="AlphaFoldDB" id="A0A8J1Y0Y9"/>
<keyword evidence="2" id="KW-0812">Transmembrane</keyword>
<dbReference type="EMBL" id="CAIIXF020000004">
    <property type="protein sequence ID" value="CAH1780730.1"/>
    <property type="molecule type" value="Genomic_DNA"/>
</dbReference>
<evidence type="ECO:0000256" key="6">
    <source>
        <dbReference type="ARBA" id="ARBA00023180"/>
    </source>
</evidence>
<evidence type="ECO:0000256" key="3">
    <source>
        <dbReference type="ARBA" id="ARBA00022801"/>
    </source>
</evidence>
<comment type="subcellular location">
    <subcellularLocation>
        <location evidence="1">Membrane</location>
        <topology evidence="1">Multi-pass membrane protein</topology>
    </subcellularLocation>
</comment>
<keyword evidence="6" id="KW-0325">Glycoprotein</keyword>
<keyword evidence="4" id="KW-1133">Transmembrane helix</keyword>
<keyword evidence="8" id="KW-1185">Reference proteome</keyword>
<evidence type="ECO:0000313" key="7">
    <source>
        <dbReference type="EMBL" id="CAH1780730.1"/>
    </source>
</evidence>
<evidence type="ECO:0000256" key="4">
    <source>
        <dbReference type="ARBA" id="ARBA00022989"/>
    </source>
</evidence>
<evidence type="ECO:0000256" key="1">
    <source>
        <dbReference type="ARBA" id="ARBA00004141"/>
    </source>
</evidence>
<evidence type="ECO:0000256" key="5">
    <source>
        <dbReference type="ARBA" id="ARBA00023136"/>
    </source>
</evidence>
<dbReference type="SUPFAM" id="SSF51695">
    <property type="entry name" value="PLC-like phosphodiesterases"/>
    <property type="match status" value="1"/>
</dbReference>
<protein>
    <submittedName>
        <fullName evidence="7">Uncharacterized protein</fullName>
    </submittedName>
</protein>
<reference evidence="7" key="1">
    <citation type="submission" date="2022-03" db="EMBL/GenBank/DDBJ databases">
        <authorList>
            <person name="Martin C."/>
        </authorList>
    </citation>
    <scope>NUCLEOTIDE SEQUENCE</scope>
</reference>
<dbReference type="PANTHER" id="PTHR23344">
    <property type="entry name" value="GLYCEROPHOSPHORYL DIESTER PHOSPHODIESTERASE"/>
    <property type="match status" value="1"/>
</dbReference>
<accession>A0A8J1Y0Y9</accession>
<dbReference type="Gene3D" id="3.20.20.190">
    <property type="entry name" value="Phosphatidylinositol (PI) phosphodiesterase"/>
    <property type="match status" value="1"/>
</dbReference>
<dbReference type="PROSITE" id="PS51704">
    <property type="entry name" value="GP_PDE"/>
    <property type="match status" value="1"/>
</dbReference>
<dbReference type="Proteomes" id="UP000749559">
    <property type="component" value="Unassembled WGS sequence"/>
</dbReference>
<name>A0A8J1Y0Y9_OWEFU</name>
<proteinExistence type="predicted"/>